<dbReference type="Proteomes" id="UP001500582">
    <property type="component" value="Unassembled WGS sequence"/>
</dbReference>
<evidence type="ECO:0000313" key="4">
    <source>
        <dbReference type="Proteomes" id="UP001500582"/>
    </source>
</evidence>
<reference evidence="4" key="1">
    <citation type="journal article" date="2019" name="Int. J. Syst. Evol. Microbiol.">
        <title>The Global Catalogue of Microorganisms (GCM) 10K type strain sequencing project: providing services to taxonomists for standard genome sequencing and annotation.</title>
        <authorList>
            <consortium name="The Broad Institute Genomics Platform"/>
            <consortium name="The Broad Institute Genome Sequencing Center for Infectious Disease"/>
            <person name="Wu L."/>
            <person name="Ma J."/>
        </authorList>
    </citation>
    <scope>NUCLEOTIDE SEQUENCE [LARGE SCALE GENOMIC DNA]</scope>
    <source>
        <strain evidence="4">JCM 17705</strain>
    </source>
</reference>
<sequence length="410" mass="44832">MLSLRALTQKIMLSKFYRSLSLGIVLSVISTAGMAQTGEPVEKNKANSDYKPAFAGQTRIGSLKTKTLYTVTLISSELKGPWGMHVLPDGRLLISSKPGTIQIVNTSGKIVKNITGFPEVQFQGQGGLLDINIDPEFTKNRMVYWTYAQPGEGAALAVAKGKLSADETKLEDVKVIFEASPRYKGSGQFGSRIVFDKNGNLFVSSGDRSAKDIRVKAQDLSATTGKIIHITKEGKPVSDNPFVGKADAKPEIYALGFRNPDGLAINPLTGDLWESEFGPRGGDEVNLIKPGANYGWPYVTYGIEYSGEKVYDGIQQKEGTVQPVYYWDPVISPGCMMFYTGNIAEWKNNLFVGALSGLHIIRLVIKDNKVVGEERLLADKNERWRCIATGKDGAIYAATDNGNLYKIAKR</sequence>
<gene>
    <name evidence="3" type="ORF">GCM10023149_08240</name>
</gene>
<protein>
    <submittedName>
        <fullName evidence="3">PQQ-dependent sugar dehydrogenase</fullName>
    </submittedName>
</protein>
<dbReference type="InterPro" id="IPR012938">
    <property type="entry name" value="Glc/Sorbosone_DH"/>
</dbReference>
<dbReference type="InterPro" id="IPR011041">
    <property type="entry name" value="Quinoprot_gluc/sorb_DH_b-prop"/>
</dbReference>
<dbReference type="EMBL" id="BAABFT010000002">
    <property type="protein sequence ID" value="GAA4312755.1"/>
    <property type="molecule type" value="Genomic_DNA"/>
</dbReference>
<keyword evidence="4" id="KW-1185">Reference proteome</keyword>
<dbReference type="PANTHER" id="PTHR19328">
    <property type="entry name" value="HEDGEHOG-INTERACTING PROTEIN"/>
    <property type="match status" value="1"/>
</dbReference>
<feature type="chain" id="PRO_5046769431" evidence="1">
    <location>
        <begin position="36"/>
        <end position="410"/>
    </location>
</feature>
<dbReference type="InterPro" id="IPR011042">
    <property type="entry name" value="6-blade_b-propeller_TolB-like"/>
</dbReference>
<feature type="signal peptide" evidence="1">
    <location>
        <begin position="1"/>
        <end position="35"/>
    </location>
</feature>
<dbReference type="PANTHER" id="PTHR19328:SF75">
    <property type="entry name" value="ALDOSE SUGAR DEHYDROGENASE YLII"/>
    <property type="match status" value="1"/>
</dbReference>
<evidence type="ECO:0000313" key="3">
    <source>
        <dbReference type="EMBL" id="GAA4312755.1"/>
    </source>
</evidence>
<dbReference type="Pfam" id="PF07995">
    <property type="entry name" value="GSDH"/>
    <property type="match status" value="1"/>
</dbReference>
<dbReference type="Gene3D" id="2.120.10.30">
    <property type="entry name" value="TolB, C-terminal domain"/>
    <property type="match status" value="1"/>
</dbReference>
<feature type="domain" description="Glucose/Sorbosone dehydrogenase" evidence="2">
    <location>
        <begin position="78"/>
        <end position="405"/>
    </location>
</feature>
<proteinExistence type="predicted"/>
<evidence type="ECO:0000259" key="2">
    <source>
        <dbReference type="Pfam" id="PF07995"/>
    </source>
</evidence>
<evidence type="ECO:0000256" key="1">
    <source>
        <dbReference type="SAM" id="SignalP"/>
    </source>
</evidence>
<dbReference type="SUPFAM" id="SSF50952">
    <property type="entry name" value="Soluble quinoprotein glucose dehydrogenase"/>
    <property type="match status" value="1"/>
</dbReference>
<name>A0ABP8FXM9_9SPHI</name>
<organism evidence="3 4">
    <name type="scientific">Mucilaginibacter gynuensis</name>
    <dbReference type="NCBI Taxonomy" id="1302236"/>
    <lineage>
        <taxon>Bacteria</taxon>
        <taxon>Pseudomonadati</taxon>
        <taxon>Bacteroidota</taxon>
        <taxon>Sphingobacteriia</taxon>
        <taxon>Sphingobacteriales</taxon>
        <taxon>Sphingobacteriaceae</taxon>
        <taxon>Mucilaginibacter</taxon>
    </lineage>
</organism>
<keyword evidence="1" id="KW-0732">Signal</keyword>
<accession>A0ABP8FXM9</accession>
<comment type="caution">
    <text evidence="3">The sequence shown here is derived from an EMBL/GenBank/DDBJ whole genome shotgun (WGS) entry which is preliminary data.</text>
</comment>